<dbReference type="PANTHER" id="PTHR42852:SF13">
    <property type="entry name" value="PROTEIN DIPZ"/>
    <property type="match status" value="1"/>
</dbReference>
<dbReference type="InterPro" id="IPR050553">
    <property type="entry name" value="Thioredoxin_ResA/DsbE_sf"/>
</dbReference>
<dbReference type="InterPro" id="IPR036249">
    <property type="entry name" value="Thioredoxin-like_sf"/>
</dbReference>
<keyword evidence="3" id="KW-1185">Reference proteome</keyword>
<proteinExistence type="predicted"/>
<dbReference type="CDD" id="cd02966">
    <property type="entry name" value="TlpA_like_family"/>
    <property type="match status" value="1"/>
</dbReference>
<comment type="caution">
    <text evidence="2">The sequence shown here is derived from an EMBL/GenBank/DDBJ whole genome shotgun (WGS) entry which is preliminary data.</text>
</comment>
<evidence type="ECO:0000259" key="1">
    <source>
        <dbReference type="PROSITE" id="PS51352"/>
    </source>
</evidence>
<dbReference type="InterPro" id="IPR000866">
    <property type="entry name" value="AhpC/TSA"/>
</dbReference>
<dbReference type="PROSITE" id="PS51352">
    <property type="entry name" value="THIOREDOXIN_2"/>
    <property type="match status" value="1"/>
</dbReference>
<reference evidence="2 3" key="1">
    <citation type="submission" date="2020-07" db="EMBL/GenBank/DDBJ databases">
        <title>Genomic Encyclopedia of Type Strains, Phase IV (KMG-V): Genome sequencing to study the core and pangenomes of soil and plant-associated prokaryotes.</title>
        <authorList>
            <person name="Whitman W."/>
        </authorList>
    </citation>
    <scope>NUCLEOTIDE SEQUENCE [LARGE SCALE GENOMIC DNA]</scope>
    <source>
        <strain evidence="2 3">X4EP2</strain>
    </source>
</reference>
<evidence type="ECO:0000313" key="2">
    <source>
        <dbReference type="EMBL" id="NYF80546.1"/>
    </source>
</evidence>
<dbReference type="Pfam" id="PF00578">
    <property type="entry name" value="AhpC-TSA"/>
    <property type="match status" value="1"/>
</dbReference>
<dbReference type="Proteomes" id="UP000589520">
    <property type="component" value="Unassembled WGS sequence"/>
</dbReference>
<protein>
    <submittedName>
        <fullName evidence="2">Peroxiredoxin</fullName>
    </submittedName>
</protein>
<dbReference type="EMBL" id="JACCCW010000002">
    <property type="protein sequence ID" value="NYF80546.1"/>
    <property type="molecule type" value="Genomic_DNA"/>
</dbReference>
<dbReference type="AlphaFoldDB" id="A0A7Y9TH13"/>
<dbReference type="Gene3D" id="3.40.30.10">
    <property type="entry name" value="Glutaredoxin"/>
    <property type="match status" value="1"/>
</dbReference>
<name>A0A7Y9TH13_9BACT</name>
<sequence>MRRAFLLFFIAVSYAHSQSPQDLLRSAEEVYKSPDGYEIKGNGVVRPPNSSLQMNFEVIIAAKQSSPALPGKPQTPAAPGSMVADFHFVNLGSDKAEKLPQVMLSNSATGGWDRIAENVVAVREMGSEELPLNGVAVPCRILQVDYKSANDEPVGPDAVTYSICSEKHLVLKKTFAYSTSRRATDPPAQWTLVFDSAQFNRPAPEWLINVESASSLTIRKEWIGHAAPEFALSDLSGMSVKLSSMQGKVVLLDFWSITCPPCIREMPMVEAMGESYRAKNVVLWGVSFDLPDKSKKWLLQHQHSLPTLSDTDFVVSDLYTVHGIPSLILVGRDGKIKNYWEGEVPQADLEGAIRQALKP</sequence>
<evidence type="ECO:0000313" key="3">
    <source>
        <dbReference type="Proteomes" id="UP000589520"/>
    </source>
</evidence>
<dbReference type="GO" id="GO:0016209">
    <property type="term" value="F:antioxidant activity"/>
    <property type="evidence" value="ECO:0007669"/>
    <property type="project" value="InterPro"/>
</dbReference>
<feature type="domain" description="Thioredoxin" evidence="1">
    <location>
        <begin position="221"/>
        <end position="358"/>
    </location>
</feature>
<dbReference type="InterPro" id="IPR013766">
    <property type="entry name" value="Thioredoxin_domain"/>
</dbReference>
<dbReference type="PANTHER" id="PTHR42852">
    <property type="entry name" value="THIOL:DISULFIDE INTERCHANGE PROTEIN DSBE"/>
    <property type="match status" value="1"/>
</dbReference>
<dbReference type="RefSeq" id="WP_179492036.1">
    <property type="nucleotide sequence ID" value="NZ_JACCCW010000002.1"/>
</dbReference>
<dbReference type="GO" id="GO:0016491">
    <property type="term" value="F:oxidoreductase activity"/>
    <property type="evidence" value="ECO:0007669"/>
    <property type="project" value="InterPro"/>
</dbReference>
<organism evidence="2 3">
    <name type="scientific">Granulicella arctica</name>
    <dbReference type="NCBI Taxonomy" id="940613"/>
    <lineage>
        <taxon>Bacteria</taxon>
        <taxon>Pseudomonadati</taxon>
        <taxon>Acidobacteriota</taxon>
        <taxon>Terriglobia</taxon>
        <taxon>Terriglobales</taxon>
        <taxon>Acidobacteriaceae</taxon>
        <taxon>Granulicella</taxon>
    </lineage>
</organism>
<gene>
    <name evidence="2" type="ORF">HDF17_002866</name>
</gene>
<dbReference type="SUPFAM" id="SSF52833">
    <property type="entry name" value="Thioredoxin-like"/>
    <property type="match status" value="1"/>
</dbReference>
<accession>A0A7Y9TH13</accession>